<dbReference type="WBParaSite" id="TREG1_8020.1">
    <property type="protein sequence ID" value="TREG1_8020.1"/>
    <property type="gene ID" value="TREG1_8020"/>
</dbReference>
<reference evidence="2" key="2">
    <citation type="submission" date="2023-11" db="UniProtKB">
        <authorList>
            <consortium name="WormBaseParasite"/>
        </authorList>
    </citation>
    <scope>IDENTIFICATION</scope>
</reference>
<organism evidence="1 2">
    <name type="scientific">Trichobilharzia regenti</name>
    <name type="common">Nasal bird schistosome</name>
    <dbReference type="NCBI Taxonomy" id="157069"/>
    <lineage>
        <taxon>Eukaryota</taxon>
        <taxon>Metazoa</taxon>
        <taxon>Spiralia</taxon>
        <taxon>Lophotrochozoa</taxon>
        <taxon>Platyhelminthes</taxon>
        <taxon>Trematoda</taxon>
        <taxon>Digenea</taxon>
        <taxon>Strigeidida</taxon>
        <taxon>Schistosomatoidea</taxon>
        <taxon>Schistosomatidae</taxon>
        <taxon>Trichobilharzia</taxon>
    </lineage>
</organism>
<name>A0A183W644_TRIRE</name>
<dbReference type="AlphaFoldDB" id="A0A183W644"/>
<keyword evidence="1" id="KW-1185">Reference proteome</keyword>
<evidence type="ECO:0000313" key="1">
    <source>
        <dbReference type="Proteomes" id="UP000050795"/>
    </source>
</evidence>
<accession>A0A183W644</accession>
<dbReference type="Proteomes" id="UP000050795">
    <property type="component" value="Unassembled WGS sequence"/>
</dbReference>
<proteinExistence type="predicted"/>
<dbReference type="OrthoDB" id="6257849at2759"/>
<evidence type="ECO:0000313" key="2">
    <source>
        <dbReference type="WBParaSite" id="TREG1_8020.1"/>
    </source>
</evidence>
<sequence>MLSVDSKLKYKSEFNNQSYSSTPVLPELSFQEVEEYFSDLWSEQTPLNENIQRVLHSSNSFELSFQTMSSSSSKAHLYNTGNHVPTQRLSTSPINNDIHKMNVVENKRRRRWKTMARSMIPKAEFFMH</sequence>
<reference evidence="1" key="1">
    <citation type="submission" date="2022-06" db="EMBL/GenBank/DDBJ databases">
        <authorList>
            <person name="Berger JAMES D."/>
            <person name="Berger JAMES D."/>
        </authorList>
    </citation>
    <scope>NUCLEOTIDE SEQUENCE [LARGE SCALE GENOMIC DNA]</scope>
</reference>
<protein>
    <submittedName>
        <fullName evidence="2">BHLH domain-containing protein</fullName>
    </submittedName>
</protein>